<feature type="transmembrane region" description="Helical" evidence="1">
    <location>
        <begin position="214"/>
        <end position="232"/>
    </location>
</feature>
<sequence>MAWLAIGGLTLFTIVCYFGGAGNLLRQVFPVASFLVGVFLYARYPCLYIGYTWWVWFLIALLRRLIDFRSGWVDPSPILLAPFLVTLITFYTFIRHLPKSYRMGGLPFILSIFSVIYGFLIGLVNFSPVLVFRTMLDWLSPVLFGFHIFVNWRHYPNLRENTKTVFLWGVLLTGAYGIYQYLVAPEWDTNWLVNTKLTSFGNPAPLEIRVWSTMHSPGPFAIVIMAGLILLFSSQHPLRIPASVAGYLAFLLSMVRSAWGGWLVGLLSLLSSLKPKLQMRLVVTILVMVICVIPLTTIEPFAQVINERFQSFANLEEDQSYVDRSKNYDRNIGIALSNVLGNGIGGTWFVDKDGKLIQIVLDSGILDTFFALGWFGAIPYLGGMILLIYTLFQDSSSRSDPFANASRSIALAIVFQLIFSSLMISLSGVVLWGFLGLAMAAKKYNHHQLTM</sequence>
<proteinExistence type="predicted"/>
<dbReference type="Proteomes" id="UP000629098">
    <property type="component" value="Unassembled WGS sequence"/>
</dbReference>
<dbReference type="GO" id="GO:0016874">
    <property type="term" value="F:ligase activity"/>
    <property type="evidence" value="ECO:0007669"/>
    <property type="project" value="UniProtKB-KW"/>
</dbReference>
<protein>
    <submittedName>
        <fullName evidence="2">O-antigen ligase domain-containing protein</fullName>
    </submittedName>
</protein>
<keyword evidence="3" id="KW-1185">Reference proteome</keyword>
<feature type="transmembrane region" description="Helical" evidence="1">
    <location>
        <begin position="409"/>
        <end position="441"/>
    </location>
</feature>
<feature type="transmembrane region" description="Helical" evidence="1">
    <location>
        <begin position="365"/>
        <end position="389"/>
    </location>
</feature>
<feature type="transmembrane region" description="Helical" evidence="1">
    <location>
        <begin position="78"/>
        <end position="94"/>
    </location>
</feature>
<feature type="transmembrane region" description="Helical" evidence="1">
    <location>
        <begin position="106"/>
        <end position="124"/>
    </location>
</feature>
<dbReference type="PANTHER" id="PTHR37422">
    <property type="entry name" value="TEICHURONIC ACID BIOSYNTHESIS PROTEIN TUAE"/>
    <property type="match status" value="1"/>
</dbReference>
<keyword evidence="1" id="KW-1133">Transmembrane helix</keyword>
<feature type="transmembrane region" description="Helical" evidence="1">
    <location>
        <begin position="130"/>
        <end position="152"/>
    </location>
</feature>
<feature type="transmembrane region" description="Helical" evidence="1">
    <location>
        <begin position="244"/>
        <end position="265"/>
    </location>
</feature>
<feature type="transmembrane region" description="Helical" evidence="1">
    <location>
        <begin position="164"/>
        <end position="182"/>
    </location>
</feature>
<reference evidence="2" key="1">
    <citation type="submission" date="2020-09" db="EMBL/GenBank/DDBJ databases">
        <title>Iningainema tapete sp. nov. (Scytonemataceae, Cyanobacteria) from greenhouses in central Florida (USA) produces two types of nodularin with biosynthetic potential for microcystin-LR and anabaenopeptins.</title>
        <authorList>
            <person name="Berthold D.E."/>
            <person name="Lefler F.W."/>
            <person name="Huang I.-S."/>
            <person name="Abdulla H."/>
            <person name="Zimba P.V."/>
            <person name="Laughinghouse H.D. IV."/>
        </authorList>
    </citation>
    <scope>NUCLEOTIDE SEQUENCE</scope>
    <source>
        <strain evidence="2">BLCCT55</strain>
    </source>
</reference>
<dbReference type="AlphaFoldDB" id="A0A8J6XL82"/>
<feature type="transmembrane region" description="Helical" evidence="1">
    <location>
        <begin position="6"/>
        <end position="25"/>
    </location>
</feature>
<evidence type="ECO:0000313" key="3">
    <source>
        <dbReference type="Proteomes" id="UP000629098"/>
    </source>
</evidence>
<keyword evidence="1" id="KW-0812">Transmembrane</keyword>
<organism evidence="2 3">
    <name type="scientific">Iningainema tapete BLCC-T55</name>
    <dbReference type="NCBI Taxonomy" id="2748662"/>
    <lineage>
        <taxon>Bacteria</taxon>
        <taxon>Bacillati</taxon>
        <taxon>Cyanobacteriota</taxon>
        <taxon>Cyanophyceae</taxon>
        <taxon>Nostocales</taxon>
        <taxon>Scytonemataceae</taxon>
        <taxon>Iningainema tapete</taxon>
    </lineage>
</organism>
<evidence type="ECO:0000313" key="2">
    <source>
        <dbReference type="EMBL" id="MBD2774460.1"/>
    </source>
</evidence>
<accession>A0A8J6XL82</accession>
<keyword evidence="2" id="KW-0436">Ligase</keyword>
<keyword evidence="1" id="KW-0472">Membrane</keyword>
<feature type="transmembrane region" description="Helical" evidence="1">
    <location>
        <begin position="277"/>
        <end position="298"/>
    </location>
</feature>
<dbReference type="PANTHER" id="PTHR37422:SF13">
    <property type="entry name" value="LIPOPOLYSACCHARIDE BIOSYNTHESIS PROTEIN PA4999-RELATED"/>
    <property type="match status" value="1"/>
</dbReference>
<dbReference type="EMBL" id="JACXAE010000071">
    <property type="protein sequence ID" value="MBD2774460.1"/>
    <property type="molecule type" value="Genomic_DNA"/>
</dbReference>
<comment type="caution">
    <text evidence="2">The sequence shown here is derived from an EMBL/GenBank/DDBJ whole genome shotgun (WGS) entry which is preliminary data.</text>
</comment>
<evidence type="ECO:0000256" key="1">
    <source>
        <dbReference type="SAM" id="Phobius"/>
    </source>
</evidence>
<gene>
    <name evidence="2" type="ORF">ICL16_20905</name>
</gene>
<dbReference type="InterPro" id="IPR051533">
    <property type="entry name" value="WaaL-like"/>
</dbReference>
<name>A0A8J6XL82_9CYAN</name>